<dbReference type="SUPFAM" id="SSF54427">
    <property type="entry name" value="NTF2-like"/>
    <property type="match status" value="1"/>
</dbReference>
<dbReference type="CDD" id="cd14086">
    <property type="entry name" value="STKc_CaMKII"/>
    <property type="match status" value="1"/>
</dbReference>
<dbReference type="STRING" id="7994.ENSAMXP00000004108"/>
<evidence type="ECO:0000256" key="10">
    <source>
        <dbReference type="ARBA" id="ARBA00047307"/>
    </source>
</evidence>
<dbReference type="PROSITE" id="PS00107">
    <property type="entry name" value="PROTEIN_KINASE_ATP"/>
    <property type="match status" value="1"/>
</dbReference>
<comment type="similarity">
    <text evidence="1">Belongs to the protein kinase superfamily. CAMK Ser/Thr protein kinase family. CaMK subfamily.</text>
</comment>
<evidence type="ECO:0000256" key="11">
    <source>
        <dbReference type="ARBA" id="ARBA00047430"/>
    </source>
</evidence>
<evidence type="ECO:0000256" key="5">
    <source>
        <dbReference type="ARBA" id="ARBA00022679"/>
    </source>
</evidence>
<evidence type="ECO:0000256" key="4">
    <source>
        <dbReference type="ARBA" id="ARBA00022553"/>
    </source>
</evidence>
<dbReference type="InterPro" id="IPR017441">
    <property type="entry name" value="Protein_kinase_ATP_BS"/>
</dbReference>
<keyword evidence="15" id="KW-0472">Membrane</keyword>
<keyword evidence="7" id="KW-0418">Kinase</keyword>
<dbReference type="Gene3D" id="3.10.450.50">
    <property type="match status" value="1"/>
</dbReference>
<dbReference type="PROSITE" id="PS50011">
    <property type="entry name" value="PROTEIN_KINASE_DOM"/>
    <property type="match status" value="1"/>
</dbReference>
<comment type="subunit">
    <text evidence="13">CAMK2 is composed of four different chains: alpha, beta, gamma, and delta. The different isoforms assemble into homo- or heteromultimeric holoenzymes composed of 8 to 12 subunits.</text>
</comment>
<keyword evidence="5" id="KW-0808">Transferase</keyword>
<evidence type="ECO:0000313" key="18">
    <source>
        <dbReference type="Proteomes" id="UP000018467"/>
    </source>
</evidence>
<keyword evidence="4" id="KW-0597">Phosphoprotein</keyword>
<evidence type="ECO:0000256" key="3">
    <source>
        <dbReference type="ARBA" id="ARBA00022527"/>
    </source>
</evidence>
<dbReference type="GO" id="GO:0005516">
    <property type="term" value="F:calmodulin binding"/>
    <property type="evidence" value="ECO:0007669"/>
    <property type="project" value="UniProtKB-KW"/>
</dbReference>
<dbReference type="PANTHER" id="PTHR24347">
    <property type="entry name" value="SERINE/THREONINE-PROTEIN KINASE"/>
    <property type="match status" value="1"/>
</dbReference>
<comment type="function">
    <text evidence="12">CaM-kinase II (CAMK2) is a prominent kinase in the central nervous system.</text>
</comment>
<dbReference type="AlphaFoldDB" id="W5K947"/>
<dbReference type="HOGENOM" id="CLU_000288_71_3_1"/>
<comment type="catalytic activity">
    <reaction evidence="10">
        <text>L-threonyl-[protein] + ATP = O-phospho-L-threonyl-[protein] + ADP + H(+)</text>
        <dbReference type="Rhea" id="RHEA:46608"/>
        <dbReference type="Rhea" id="RHEA-COMP:11060"/>
        <dbReference type="Rhea" id="RHEA-COMP:11605"/>
        <dbReference type="ChEBI" id="CHEBI:15378"/>
        <dbReference type="ChEBI" id="CHEBI:30013"/>
        <dbReference type="ChEBI" id="CHEBI:30616"/>
        <dbReference type="ChEBI" id="CHEBI:61977"/>
        <dbReference type="ChEBI" id="CHEBI:456216"/>
        <dbReference type="EC" id="2.7.11.17"/>
    </reaction>
</comment>
<dbReference type="Gene3D" id="3.30.200.20">
    <property type="entry name" value="Phosphorylase Kinase, domain 1"/>
    <property type="match status" value="1"/>
</dbReference>
<dbReference type="GO" id="GO:0004683">
    <property type="term" value="F:calcium/calmodulin-dependent protein kinase activity"/>
    <property type="evidence" value="ECO:0007669"/>
    <property type="project" value="UniProtKB-EC"/>
</dbReference>
<evidence type="ECO:0000256" key="9">
    <source>
        <dbReference type="ARBA" id="ARBA00022860"/>
    </source>
</evidence>
<keyword evidence="8 14" id="KW-0067">ATP-binding</keyword>
<keyword evidence="9" id="KW-0112">Calmodulin-binding</keyword>
<dbReference type="Bgee" id="ENSAMXG00000004004">
    <property type="expression patterns" value="Expressed in brain and 9 other cell types or tissues"/>
</dbReference>
<evidence type="ECO:0000256" key="7">
    <source>
        <dbReference type="ARBA" id="ARBA00022777"/>
    </source>
</evidence>
<comment type="catalytic activity">
    <reaction evidence="11">
        <text>L-seryl-[protein] + ATP = O-phospho-L-seryl-[protein] + ADP + H(+)</text>
        <dbReference type="Rhea" id="RHEA:17989"/>
        <dbReference type="Rhea" id="RHEA-COMP:9863"/>
        <dbReference type="Rhea" id="RHEA-COMP:11604"/>
        <dbReference type="ChEBI" id="CHEBI:15378"/>
        <dbReference type="ChEBI" id="CHEBI:29999"/>
        <dbReference type="ChEBI" id="CHEBI:30616"/>
        <dbReference type="ChEBI" id="CHEBI:83421"/>
        <dbReference type="ChEBI" id="CHEBI:456216"/>
        <dbReference type="EC" id="2.7.11.17"/>
    </reaction>
</comment>
<evidence type="ECO:0000256" key="6">
    <source>
        <dbReference type="ARBA" id="ARBA00022741"/>
    </source>
</evidence>
<dbReference type="FunFam" id="3.30.200.20:FF:000002">
    <property type="entry name" value="Calcium/calmodulin-dependent protein kinase type II subunit delta isoform 2"/>
    <property type="match status" value="1"/>
</dbReference>
<reference evidence="17" key="4">
    <citation type="submission" date="2025-09" db="UniProtKB">
        <authorList>
            <consortium name="Ensembl"/>
        </authorList>
    </citation>
    <scope>IDENTIFICATION</scope>
</reference>
<dbReference type="InterPro" id="IPR000719">
    <property type="entry name" value="Prot_kinase_dom"/>
</dbReference>
<keyword evidence="6 14" id="KW-0547">Nucleotide-binding</keyword>
<dbReference type="Pfam" id="PF00069">
    <property type="entry name" value="Pkinase"/>
    <property type="match status" value="1"/>
</dbReference>
<reference evidence="18" key="2">
    <citation type="journal article" date="2014" name="Nat. Commun.">
        <title>The cavefish genome reveals candidate genes for eye loss.</title>
        <authorList>
            <person name="McGaugh S.E."/>
            <person name="Gross J.B."/>
            <person name="Aken B."/>
            <person name="Blin M."/>
            <person name="Borowsky R."/>
            <person name="Chalopin D."/>
            <person name="Hinaux H."/>
            <person name="Jeffery W.R."/>
            <person name="Keene A."/>
            <person name="Ma L."/>
            <person name="Minx P."/>
            <person name="Murphy D."/>
            <person name="O'Quin K.E."/>
            <person name="Retaux S."/>
            <person name="Rohner N."/>
            <person name="Searle S.M."/>
            <person name="Stahl B.A."/>
            <person name="Tabin C."/>
            <person name="Volff J.N."/>
            <person name="Yoshizawa M."/>
            <person name="Warren W.C."/>
        </authorList>
    </citation>
    <scope>NUCLEOTIDE SEQUENCE [LARGE SCALE GENOMIC DNA]</scope>
    <source>
        <strain evidence="18">female</strain>
    </source>
</reference>
<dbReference type="GeneTree" id="ENSGT00940000159769"/>
<dbReference type="Pfam" id="PF08332">
    <property type="entry name" value="CaMKII_AD"/>
    <property type="match status" value="1"/>
</dbReference>
<proteinExistence type="inferred from homology"/>
<dbReference type="EC" id="2.7.11.17" evidence="2"/>
<organism evidence="17 18">
    <name type="scientific">Astyanax mexicanus</name>
    <name type="common">Blind cave fish</name>
    <name type="synonym">Astyanax fasciatus mexicanus</name>
    <dbReference type="NCBI Taxonomy" id="7994"/>
    <lineage>
        <taxon>Eukaryota</taxon>
        <taxon>Metazoa</taxon>
        <taxon>Chordata</taxon>
        <taxon>Craniata</taxon>
        <taxon>Vertebrata</taxon>
        <taxon>Euteleostomi</taxon>
        <taxon>Actinopterygii</taxon>
        <taxon>Neopterygii</taxon>
        <taxon>Teleostei</taxon>
        <taxon>Ostariophysi</taxon>
        <taxon>Characiformes</taxon>
        <taxon>Characoidei</taxon>
        <taxon>Acestrorhamphidae</taxon>
        <taxon>Acestrorhamphinae</taxon>
        <taxon>Astyanax</taxon>
    </lineage>
</organism>
<dbReference type="FunCoup" id="W5K947">
    <property type="interactions" value="394"/>
</dbReference>
<dbReference type="Gene3D" id="1.10.510.10">
    <property type="entry name" value="Transferase(Phosphotransferase) domain 1"/>
    <property type="match status" value="1"/>
</dbReference>
<evidence type="ECO:0000256" key="15">
    <source>
        <dbReference type="SAM" id="Phobius"/>
    </source>
</evidence>
<dbReference type="Ensembl" id="ENSAMXT00000004108.2">
    <property type="protein sequence ID" value="ENSAMXP00000004108.2"/>
    <property type="gene ID" value="ENSAMXG00000004004.2"/>
</dbReference>
<dbReference type="eggNOG" id="KOG0033">
    <property type="taxonomic scope" value="Eukaryota"/>
</dbReference>
<dbReference type="InterPro" id="IPR032710">
    <property type="entry name" value="NTF2-like_dom_sf"/>
</dbReference>
<dbReference type="InterPro" id="IPR011009">
    <property type="entry name" value="Kinase-like_dom_sf"/>
</dbReference>
<dbReference type="InterPro" id="IPR008271">
    <property type="entry name" value="Ser/Thr_kinase_AS"/>
</dbReference>
<reference evidence="17" key="3">
    <citation type="submission" date="2025-08" db="UniProtKB">
        <authorList>
            <consortium name="Ensembl"/>
        </authorList>
    </citation>
    <scope>IDENTIFICATION</scope>
</reference>
<dbReference type="Gene3D" id="6.10.140.620">
    <property type="match status" value="1"/>
</dbReference>
<dbReference type="SMART" id="SM00220">
    <property type="entry name" value="S_TKc"/>
    <property type="match status" value="1"/>
</dbReference>
<keyword evidence="15" id="KW-1133">Transmembrane helix</keyword>
<evidence type="ECO:0000256" key="2">
    <source>
        <dbReference type="ARBA" id="ARBA00012434"/>
    </source>
</evidence>
<dbReference type="InterPro" id="IPR013543">
    <property type="entry name" value="Ca/CaM-dep_prot_kinase-assoc"/>
</dbReference>
<protein>
    <recommendedName>
        <fullName evidence="2">calcium/calmodulin-dependent protein kinase</fullName>
        <ecNumber evidence="2">2.7.11.17</ecNumber>
    </recommendedName>
</protein>
<evidence type="ECO:0000256" key="1">
    <source>
        <dbReference type="ARBA" id="ARBA00005354"/>
    </source>
</evidence>
<reference evidence="18" key="1">
    <citation type="submission" date="2013-03" db="EMBL/GenBank/DDBJ databases">
        <authorList>
            <person name="Jeffery W."/>
            <person name="Warren W."/>
            <person name="Wilson R.K."/>
        </authorList>
    </citation>
    <scope>NUCLEOTIDE SEQUENCE</scope>
    <source>
        <strain evidence="18">female</strain>
    </source>
</reference>
<dbReference type="GO" id="GO:0005524">
    <property type="term" value="F:ATP binding"/>
    <property type="evidence" value="ECO:0007669"/>
    <property type="project" value="UniProtKB-UniRule"/>
</dbReference>
<keyword evidence="15" id="KW-0812">Transmembrane</keyword>
<keyword evidence="3" id="KW-0723">Serine/threonine-protein kinase</keyword>
<dbReference type="GO" id="GO:0043226">
    <property type="term" value="C:organelle"/>
    <property type="evidence" value="ECO:0007669"/>
    <property type="project" value="UniProtKB-ARBA"/>
</dbReference>
<evidence type="ECO:0000259" key="16">
    <source>
        <dbReference type="PROSITE" id="PS50011"/>
    </source>
</evidence>
<dbReference type="Proteomes" id="UP000018467">
    <property type="component" value="Unassembled WGS sequence"/>
</dbReference>
<evidence type="ECO:0000256" key="13">
    <source>
        <dbReference type="ARBA" id="ARBA00064333"/>
    </source>
</evidence>
<evidence type="ECO:0000256" key="12">
    <source>
        <dbReference type="ARBA" id="ARBA00056581"/>
    </source>
</evidence>
<evidence type="ECO:0000313" key="17">
    <source>
        <dbReference type="Ensembl" id="ENSAMXP00000004108.2"/>
    </source>
</evidence>
<name>W5K947_ASTMX</name>
<accession>W5K947</accession>
<dbReference type="FunFam" id="1.10.510.10:FF:000001">
    <property type="entry name" value="Calcium/calmodulin-dependent protein kinase type II subunit delta"/>
    <property type="match status" value="1"/>
</dbReference>
<feature type="binding site" evidence="14">
    <location>
        <position position="42"/>
    </location>
    <ligand>
        <name>ATP</name>
        <dbReference type="ChEBI" id="CHEBI:30616"/>
    </ligand>
</feature>
<feature type="domain" description="Protein kinase" evidence="16">
    <location>
        <begin position="13"/>
        <end position="271"/>
    </location>
</feature>
<dbReference type="FunFam" id="3.10.450.50:FF:000001">
    <property type="entry name" value="calcium/calmodulin-dependent protein kinase type II subunit gamma isoform X1"/>
    <property type="match status" value="1"/>
</dbReference>
<sequence>MALTICTRFTDEYQLFEELGKGAFSVVRRCVKISSGQEYAAKIINTKKLSARDHQKLEREARICRLLKHPNIVRLHDSISEEGFHYLVFDLVTGGELFEDIVAREYYSEADASHCIQQILESVHHCHVNGIVHRDLKPENLLLASKLKGAAVKLADFGLAIEVQGEQQAWFGFAGTPGYLSPEVLRKDPYGKPVDMWACGVILYILLVGYPPFWDEDQHRLYQQIKAGAYDFPSPEWDTVTPEAKDLINKMLTINPSKRITASEALKHPWICQRSTVASMMHRQETVECLKKFNARRKLKVTVSLRIFLFIVQLCFFSSFSFSILFPPFLTRFTEPEISSLHLLTERPFCSSQESTESANTTIEEEDMKARKQEIIKVTEQLIESINNGDFEAYSKICDPGLTSFEPEALGNLVEGHDFHRFYFENGLSKGNKPVHTILLNPHVHLIGEDAACIAYIRLTQYMDGSGRPRTMQSEETRVWHRREGKWQNIHFHRSGSPSVPLK</sequence>
<keyword evidence="18" id="KW-1185">Reference proteome</keyword>
<evidence type="ECO:0000256" key="8">
    <source>
        <dbReference type="ARBA" id="ARBA00022840"/>
    </source>
</evidence>
<evidence type="ECO:0000256" key="14">
    <source>
        <dbReference type="PROSITE-ProRule" id="PRU10141"/>
    </source>
</evidence>
<feature type="transmembrane region" description="Helical" evidence="15">
    <location>
        <begin position="307"/>
        <end position="330"/>
    </location>
</feature>
<dbReference type="SUPFAM" id="SSF56112">
    <property type="entry name" value="Protein kinase-like (PK-like)"/>
    <property type="match status" value="1"/>
</dbReference>
<dbReference type="PROSITE" id="PS00108">
    <property type="entry name" value="PROTEIN_KINASE_ST"/>
    <property type="match status" value="1"/>
</dbReference>
<dbReference type="InParanoid" id="W5K947"/>